<dbReference type="EMBL" id="ML769613">
    <property type="protein sequence ID" value="KAE9391788.1"/>
    <property type="molecule type" value="Genomic_DNA"/>
</dbReference>
<dbReference type="Proteomes" id="UP000799118">
    <property type="component" value="Unassembled WGS sequence"/>
</dbReference>
<name>A0A6A4H297_9AGAR</name>
<evidence type="ECO:0000313" key="2">
    <source>
        <dbReference type="EMBL" id="KAE9391788.1"/>
    </source>
</evidence>
<evidence type="ECO:0000259" key="1">
    <source>
        <dbReference type="Pfam" id="PF06415"/>
    </source>
</evidence>
<proteinExistence type="predicted"/>
<dbReference type="GO" id="GO:0030145">
    <property type="term" value="F:manganese ion binding"/>
    <property type="evidence" value="ECO:0007669"/>
    <property type="project" value="InterPro"/>
</dbReference>
<dbReference type="AlphaFoldDB" id="A0A6A4H297"/>
<feature type="domain" description="BPG-independent PGAM N-terminal" evidence="1">
    <location>
        <begin position="50"/>
        <end position="135"/>
    </location>
</feature>
<dbReference type="GO" id="GO:0004619">
    <property type="term" value="F:phosphoglycerate mutase activity"/>
    <property type="evidence" value="ECO:0007669"/>
    <property type="project" value="InterPro"/>
</dbReference>
<organism evidence="2 3">
    <name type="scientific">Gymnopus androsaceus JB14</name>
    <dbReference type="NCBI Taxonomy" id="1447944"/>
    <lineage>
        <taxon>Eukaryota</taxon>
        <taxon>Fungi</taxon>
        <taxon>Dikarya</taxon>
        <taxon>Basidiomycota</taxon>
        <taxon>Agaricomycotina</taxon>
        <taxon>Agaricomycetes</taxon>
        <taxon>Agaricomycetidae</taxon>
        <taxon>Agaricales</taxon>
        <taxon>Marasmiineae</taxon>
        <taxon>Omphalotaceae</taxon>
        <taxon>Gymnopus</taxon>
    </lineage>
</organism>
<evidence type="ECO:0000313" key="3">
    <source>
        <dbReference type="Proteomes" id="UP000799118"/>
    </source>
</evidence>
<gene>
    <name evidence="2" type="ORF">BT96DRAFT_1001007</name>
</gene>
<dbReference type="GO" id="GO:0006007">
    <property type="term" value="P:glucose catabolic process"/>
    <property type="evidence" value="ECO:0007669"/>
    <property type="project" value="InterPro"/>
</dbReference>
<sequence length="147" mass="17061">MIKPSRGRCTCNRAKEMLSGTTTNMDTIHSYRTLAARVVSESRCTSLPTRSAKEQVVPHAYVHFFGARGPLSAAGYCKRLLEFIKKEEYGDLAADNAMDRDKRWERAKIAVNGLVEGEGENWSWMLSRLIMKRYYRRVFEAYRRQWT</sequence>
<protein>
    <recommendedName>
        <fullName evidence="1">BPG-independent PGAM N-terminal domain-containing protein</fullName>
    </recommendedName>
</protein>
<reference evidence="2" key="1">
    <citation type="journal article" date="2019" name="Environ. Microbiol.">
        <title>Fungal ecological strategies reflected in gene transcription - a case study of two litter decomposers.</title>
        <authorList>
            <person name="Barbi F."/>
            <person name="Kohler A."/>
            <person name="Barry K."/>
            <person name="Baskaran P."/>
            <person name="Daum C."/>
            <person name="Fauchery L."/>
            <person name="Ihrmark K."/>
            <person name="Kuo A."/>
            <person name="LaButti K."/>
            <person name="Lipzen A."/>
            <person name="Morin E."/>
            <person name="Grigoriev I.V."/>
            <person name="Henrissat B."/>
            <person name="Lindahl B."/>
            <person name="Martin F."/>
        </authorList>
    </citation>
    <scope>NUCLEOTIDE SEQUENCE</scope>
    <source>
        <strain evidence="2">JB14</strain>
    </source>
</reference>
<accession>A0A6A4H297</accession>
<dbReference type="SUPFAM" id="SSF64158">
    <property type="entry name" value="2,3-Bisphosphoglycerate-independent phosphoglycerate mutase, substrate-binding domain"/>
    <property type="match status" value="1"/>
</dbReference>
<dbReference type="Gene3D" id="3.40.1450.10">
    <property type="entry name" value="BPG-independent phosphoglycerate mutase, domain B"/>
    <property type="match status" value="1"/>
</dbReference>
<dbReference type="InterPro" id="IPR011258">
    <property type="entry name" value="BPG-indep_PGM_N"/>
</dbReference>
<dbReference type="OrthoDB" id="1886626at2759"/>
<dbReference type="Pfam" id="PF06415">
    <property type="entry name" value="iPGM_N"/>
    <property type="match status" value="1"/>
</dbReference>
<dbReference type="InterPro" id="IPR036646">
    <property type="entry name" value="PGAM_B_sf"/>
</dbReference>
<keyword evidence="3" id="KW-1185">Reference proteome</keyword>
<dbReference type="GO" id="GO:0005737">
    <property type="term" value="C:cytoplasm"/>
    <property type="evidence" value="ECO:0007669"/>
    <property type="project" value="InterPro"/>
</dbReference>